<reference evidence="2 3" key="1">
    <citation type="submission" date="2016-07" db="EMBL/GenBank/DDBJ databases">
        <title>High microdiversification within the ubiquitous acI lineage of Actinobacteria.</title>
        <authorList>
            <person name="Neuenschwander S.M."/>
            <person name="Salcher M."/>
            <person name="Ghai R."/>
            <person name="Pernthaler J."/>
        </authorList>
    </citation>
    <scope>NUCLEOTIDE SEQUENCE [LARGE SCALE GENOMIC DNA]</scope>
    <source>
        <strain evidence="2">MMS-IIB-91</strain>
    </source>
</reference>
<keyword evidence="2" id="KW-0808">Transferase</keyword>
<organism evidence="2 3">
    <name type="scientific">Candidatus Nanopelagicus abundans</name>
    <dbReference type="NCBI Taxonomy" id="1884916"/>
    <lineage>
        <taxon>Bacteria</taxon>
        <taxon>Bacillati</taxon>
        <taxon>Actinomycetota</taxon>
        <taxon>Actinomycetes</taxon>
        <taxon>Candidatus Nanopelagicales</taxon>
        <taxon>Candidatus Nanopelagicaceae</taxon>
        <taxon>Candidatus Nanopelagicus</taxon>
    </lineage>
</organism>
<dbReference type="GO" id="GO:0046394">
    <property type="term" value="P:carboxylic acid biosynthetic process"/>
    <property type="evidence" value="ECO:0007669"/>
    <property type="project" value="UniProtKB-ARBA"/>
</dbReference>
<keyword evidence="2" id="KW-0032">Aminotransferase</keyword>
<dbReference type="InterPro" id="IPR001544">
    <property type="entry name" value="Aminotrans_IV"/>
</dbReference>
<sequence length="256" mass="28295">MKLLVNGEIQSAAVSLPYSLSLLRGDGLFETILTVDEKVIAWQRHYDRLSKSAERLLIMLPAKIDIELGITKILQGCVGQSRMRLSVLSDGQWFITVEPETISDKPIALMRAMGVKSSNASLSGVKSISYGESLLVVRNAQQLGFDDGILLNENGHVVETAFSNLLILTSDGWLTPDLKTGCLPGITRELLIKWFDVKEGLFNFEQLLAAKAVYLTSSIRLIQPVSKVEDQLFGESLIGIQLITQFSQRLFSNINP</sequence>
<dbReference type="Gene3D" id="3.20.10.10">
    <property type="entry name" value="D-amino Acid Aminotransferase, subunit A, domain 2"/>
    <property type="match status" value="1"/>
</dbReference>
<protein>
    <submittedName>
        <fullName evidence="2">Branched-chain amino acid aminotransferase</fullName>
    </submittedName>
</protein>
<accession>A0A249L442</accession>
<dbReference type="InterPro" id="IPR043132">
    <property type="entry name" value="BCAT-like_C"/>
</dbReference>
<dbReference type="SUPFAM" id="SSF56752">
    <property type="entry name" value="D-aminoacid aminotransferase-like PLP-dependent enzymes"/>
    <property type="match status" value="1"/>
</dbReference>
<gene>
    <name evidence="2" type="ORF">B1sIIB91_02635</name>
</gene>
<proteinExistence type="inferred from homology"/>
<comment type="similarity">
    <text evidence="1">Belongs to the class-IV pyridoxal-phosphate-dependent aminotransferase family.</text>
</comment>
<dbReference type="OrthoDB" id="3199344at2"/>
<dbReference type="AlphaFoldDB" id="A0A249L442"/>
<dbReference type="Pfam" id="PF01063">
    <property type="entry name" value="Aminotran_4"/>
    <property type="match status" value="1"/>
</dbReference>
<keyword evidence="3" id="KW-1185">Reference proteome</keyword>
<name>A0A249L442_9ACTN</name>
<dbReference type="InterPro" id="IPR043131">
    <property type="entry name" value="BCAT-like_N"/>
</dbReference>
<dbReference type="PANTHER" id="PTHR42743:SF11">
    <property type="entry name" value="AMINODEOXYCHORISMATE LYASE"/>
    <property type="match status" value="1"/>
</dbReference>
<evidence type="ECO:0000313" key="2">
    <source>
        <dbReference type="EMBL" id="ASY23812.1"/>
    </source>
</evidence>
<dbReference type="GO" id="GO:0008483">
    <property type="term" value="F:transaminase activity"/>
    <property type="evidence" value="ECO:0007669"/>
    <property type="project" value="UniProtKB-KW"/>
</dbReference>
<dbReference type="Proteomes" id="UP000217210">
    <property type="component" value="Chromosome"/>
</dbReference>
<dbReference type="KEGG" id="nab:B1sIIB91_02635"/>
<dbReference type="PANTHER" id="PTHR42743">
    <property type="entry name" value="AMINO-ACID AMINOTRANSFERASE"/>
    <property type="match status" value="1"/>
</dbReference>
<dbReference type="InterPro" id="IPR050571">
    <property type="entry name" value="Class-IV_PLP-Dep_Aminotrnsfr"/>
</dbReference>
<evidence type="ECO:0000256" key="1">
    <source>
        <dbReference type="ARBA" id="ARBA00009320"/>
    </source>
</evidence>
<dbReference type="InterPro" id="IPR036038">
    <property type="entry name" value="Aminotransferase-like"/>
</dbReference>
<dbReference type="EMBL" id="CP016779">
    <property type="protein sequence ID" value="ASY23812.1"/>
    <property type="molecule type" value="Genomic_DNA"/>
</dbReference>
<evidence type="ECO:0000313" key="3">
    <source>
        <dbReference type="Proteomes" id="UP000217210"/>
    </source>
</evidence>
<dbReference type="RefSeq" id="WP_095688086.1">
    <property type="nucleotide sequence ID" value="NZ_CP016779.1"/>
</dbReference>
<dbReference type="Gene3D" id="3.30.470.10">
    <property type="match status" value="1"/>
</dbReference>